<dbReference type="InterPro" id="IPR007403">
    <property type="entry name" value="DUF456"/>
</dbReference>
<evidence type="ECO:0008006" key="4">
    <source>
        <dbReference type="Google" id="ProtNLM"/>
    </source>
</evidence>
<feature type="transmembrane region" description="Helical" evidence="1">
    <location>
        <begin position="55"/>
        <end position="74"/>
    </location>
</feature>
<keyword evidence="1" id="KW-1133">Transmembrane helix</keyword>
<sequence length="161" mass="16601">MDTTTLWYLLAGLLMLVGLAGVVLPALPGLPLVFAGMALAAWADGFIRISGWTLAALGLLTLLSIAIDIMAGAFGARRFGAGRMAVAGATLGTIVGLFFGLPGLLLGPFIGAVLGELWHTRHLPQAARVGAATWVGLLLGAALKLALAFAMLGLFVLAWFF</sequence>
<evidence type="ECO:0000256" key="1">
    <source>
        <dbReference type="SAM" id="Phobius"/>
    </source>
</evidence>
<gene>
    <name evidence="2" type="ORF">L613_005000000180</name>
</gene>
<proteinExistence type="predicted"/>
<evidence type="ECO:0000313" key="2">
    <source>
        <dbReference type="EMBL" id="TWH05908.1"/>
    </source>
</evidence>
<feature type="transmembrane region" description="Helical" evidence="1">
    <location>
        <begin position="86"/>
        <end position="114"/>
    </location>
</feature>
<comment type="caution">
    <text evidence="2">The sequence shown here is derived from an EMBL/GenBank/DDBJ whole genome shotgun (WGS) entry which is preliminary data.</text>
</comment>
<name>A0A562D8F5_9GAMM</name>
<dbReference type="RefSeq" id="WP_028914663.1">
    <property type="nucleotide sequence ID" value="NZ_VLJS01000081.1"/>
</dbReference>
<dbReference type="PANTHER" id="PTHR39165">
    <property type="entry name" value="IG HYPOTHETICAL 17883"/>
    <property type="match status" value="1"/>
</dbReference>
<organism evidence="2 3">
    <name type="scientific">Pseudoxanthomonas taiwanensis J19</name>
    <dbReference type="NCBI Taxonomy" id="935569"/>
    <lineage>
        <taxon>Bacteria</taxon>
        <taxon>Pseudomonadati</taxon>
        <taxon>Pseudomonadota</taxon>
        <taxon>Gammaproteobacteria</taxon>
        <taxon>Lysobacterales</taxon>
        <taxon>Lysobacteraceae</taxon>
        <taxon>Pseudoxanthomonas</taxon>
    </lineage>
</organism>
<protein>
    <recommendedName>
        <fullName evidence="4">DUF456 domain-containing protein</fullName>
    </recommendedName>
</protein>
<feature type="transmembrane region" description="Helical" evidence="1">
    <location>
        <begin position="6"/>
        <end position="24"/>
    </location>
</feature>
<keyword evidence="1" id="KW-0812">Transmembrane</keyword>
<dbReference type="AlphaFoldDB" id="A0A562D8F5"/>
<reference evidence="2 3" key="1">
    <citation type="submission" date="2019-07" db="EMBL/GenBank/DDBJ databases">
        <title>Genome sequencing of lignin-degrading bacterial isolates.</title>
        <authorList>
            <person name="Gladden J."/>
        </authorList>
    </citation>
    <scope>NUCLEOTIDE SEQUENCE [LARGE SCALE GENOMIC DNA]</scope>
    <source>
        <strain evidence="2 3">J19</strain>
    </source>
</reference>
<dbReference type="PANTHER" id="PTHR39165:SF1">
    <property type="entry name" value="DUF456 DOMAIN-CONTAINING PROTEIN"/>
    <property type="match status" value="1"/>
</dbReference>
<keyword evidence="1" id="KW-0472">Membrane</keyword>
<dbReference type="Pfam" id="PF04306">
    <property type="entry name" value="DUF456"/>
    <property type="match status" value="1"/>
</dbReference>
<keyword evidence="3" id="KW-1185">Reference proteome</keyword>
<evidence type="ECO:0000313" key="3">
    <source>
        <dbReference type="Proteomes" id="UP000321583"/>
    </source>
</evidence>
<dbReference type="Proteomes" id="UP000321583">
    <property type="component" value="Unassembled WGS sequence"/>
</dbReference>
<dbReference type="EMBL" id="VLJS01000081">
    <property type="protein sequence ID" value="TWH05908.1"/>
    <property type="molecule type" value="Genomic_DNA"/>
</dbReference>
<feature type="transmembrane region" description="Helical" evidence="1">
    <location>
        <begin position="134"/>
        <end position="160"/>
    </location>
</feature>
<accession>A0A562D8F5</accession>